<evidence type="ECO:0000259" key="1">
    <source>
        <dbReference type="Pfam" id="PF01345"/>
    </source>
</evidence>
<accession>A0A6V8MF12</accession>
<keyword evidence="4" id="KW-1185">Reference proteome</keyword>
<feature type="domain" description="DUF7933" evidence="2">
    <location>
        <begin position="1342"/>
        <end position="1462"/>
    </location>
</feature>
<dbReference type="InterPro" id="IPR057693">
    <property type="entry name" value="DUF7933"/>
</dbReference>
<dbReference type="PANTHER" id="PTHR34819">
    <property type="entry name" value="LARGE CYSTEINE-RICH PERIPLASMIC PROTEIN OMCB"/>
    <property type="match status" value="1"/>
</dbReference>
<reference evidence="4" key="1">
    <citation type="submission" date="2020-06" db="EMBL/GenBank/DDBJ databases">
        <title>Draft genomic sequence of Geomonas sp. Red330.</title>
        <authorList>
            <person name="Itoh H."/>
            <person name="Zhenxing X."/>
            <person name="Ushijima N."/>
            <person name="Masuda Y."/>
            <person name="Shiratori Y."/>
            <person name="Senoo K."/>
        </authorList>
    </citation>
    <scope>NUCLEOTIDE SEQUENCE [LARGE SCALE GENOMIC DNA]</scope>
    <source>
        <strain evidence="4">Red330</strain>
    </source>
</reference>
<organism evidence="3 4">
    <name type="scientific">Geomonas silvestris</name>
    <dbReference type="NCBI Taxonomy" id="2740184"/>
    <lineage>
        <taxon>Bacteria</taxon>
        <taxon>Pseudomonadati</taxon>
        <taxon>Thermodesulfobacteriota</taxon>
        <taxon>Desulfuromonadia</taxon>
        <taxon>Geobacterales</taxon>
        <taxon>Geobacteraceae</taxon>
        <taxon>Geomonas</taxon>
    </lineage>
</organism>
<feature type="domain" description="DUF7933" evidence="2">
    <location>
        <begin position="467"/>
        <end position="586"/>
    </location>
</feature>
<evidence type="ECO:0000313" key="3">
    <source>
        <dbReference type="EMBL" id="GFO58512.1"/>
    </source>
</evidence>
<feature type="domain" description="DUF11" evidence="1">
    <location>
        <begin position="324"/>
        <end position="461"/>
    </location>
</feature>
<evidence type="ECO:0000259" key="2">
    <source>
        <dbReference type="Pfam" id="PF25564"/>
    </source>
</evidence>
<dbReference type="InterPro" id="IPR013320">
    <property type="entry name" value="ConA-like_dom_sf"/>
</dbReference>
<dbReference type="InterPro" id="IPR051172">
    <property type="entry name" value="Chlamydia_OmcB"/>
</dbReference>
<comment type="caution">
    <text evidence="3">The sequence shown here is derived from an EMBL/GenBank/DDBJ whole genome shotgun (WGS) entry which is preliminary data.</text>
</comment>
<dbReference type="NCBIfam" id="TIGR01451">
    <property type="entry name" value="B_ant_repeat"/>
    <property type="match status" value="1"/>
</dbReference>
<evidence type="ECO:0000313" key="4">
    <source>
        <dbReference type="Proteomes" id="UP000556026"/>
    </source>
</evidence>
<feature type="domain" description="DUF7933" evidence="2">
    <location>
        <begin position="842"/>
        <end position="960"/>
    </location>
</feature>
<feature type="domain" description="DUF7933" evidence="2">
    <location>
        <begin position="591"/>
        <end position="712"/>
    </location>
</feature>
<feature type="domain" description="DUF7933" evidence="2">
    <location>
        <begin position="965"/>
        <end position="1085"/>
    </location>
</feature>
<dbReference type="EMBL" id="BLXX01000002">
    <property type="protein sequence ID" value="GFO58512.1"/>
    <property type="molecule type" value="Genomic_DNA"/>
</dbReference>
<name>A0A6V8MF12_9BACT</name>
<gene>
    <name evidence="3" type="ORF">GMST_08370</name>
</gene>
<dbReference type="Proteomes" id="UP000556026">
    <property type="component" value="Unassembled WGS sequence"/>
</dbReference>
<dbReference type="Pfam" id="PF25564">
    <property type="entry name" value="DUF7933"/>
    <property type="match status" value="11"/>
</dbReference>
<dbReference type="RefSeq" id="WP_183353375.1">
    <property type="nucleotide sequence ID" value="NZ_BLXX01000002.1"/>
</dbReference>
<feature type="domain" description="DUF7933" evidence="2">
    <location>
        <begin position="1089"/>
        <end position="1210"/>
    </location>
</feature>
<feature type="domain" description="DUF7933" evidence="2">
    <location>
        <begin position="1723"/>
        <end position="1844"/>
    </location>
</feature>
<dbReference type="Pfam" id="PF01345">
    <property type="entry name" value="DUF11"/>
    <property type="match status" value="1"/>
</dbReference>
<feature type="domain" description="DUF7933" evidence="2">
    <location>
        <begin position="1217"/>
        <end position="1338"/>
    </location>
</feature>
<feature type="domain" description="DUF7933" evidence="2">
    <location>
        <begin position="716"/>
        <end position="837"/>
    </location>
</feature>
<feature type="domain" description="DUF7933" evidence="2">
    <location>
        <begin position="1469"/>
        <end position="1592"/>
    </location>
</feature>
<dbReference type="PANTHER" id="PTHR34819:SF3">
    <property type="entry name" value="CELL SURFACE PROTEIN"/>
    <property type="match status" value="1"/>
</dbReference>
<protein>
    <submittedName>
        <fullName evidence="3">Uncharacterized protein</fullName>
    </submittedName>
</protein>
<dbReference type="InterPro" id="IPR047589">
    <property type="entry name" value="DUF11_rpt"/>
</dbReference>
<feature type="domain" description="DUF7933" evidence="2">
    <location>
        <begin position="1603"/>
        <end position="1719"/>
    </location>
</feature>
<proteinExistence type="predicted"/>
<dbReference type="SUPFAM" id="SSF49899">
    <property type="entry name" value="Concanavalin A-like lectins/glucanases"/>
    <property type="match status" value="1"/>
</dbReference>
<sequence length="1979" mass="190476">MSLVTPPLANTIGSSRIRSLFAWLLALALCFAFSASAYGYIIINAPMTDNNAAGWTLGGNPTTARLTGTGNTAGGDDAVGDGWLRLTSNSTNQTGYATNSTTFDLSSGLLVQFDYATWGGTGADGYSVFLFDAGVPAFNIGAFGGSLGYAQKLPPTVNPAVPGVSGGYVGIGVDEFGNFASGTEGRYLGPGQTANTMTVRGSVAGFGGGATGSTAGSTSYPWIATSSNNGALGYSGTTRPVQTSSNYRKVIISISPAPNPVLNAWIQFGYNTTPVQMISNQALPAISASQQLQVGFGASTGASTNYHEIRNLLITTINQSTSIDLGVTKTAVATGTSTAITSALVGGSFQYQLNVRNYGPNAITATGVGVQDTMPSYLTPGNWTCSVLSGSPAGTSCAATSGTGNLNSTANLPKNGGVLYTLNATVNAAPPGGQLTNTATMVKPGAVTDYYPNNDSASSTITVYAPPVATKTFTPASVPRGSTSLLTVTLNNPNNVAATGVAFTDNYPTNLVNTASAARATTCGGTVTAANGGTSLKLTGGTIPANGSCTVTVNTTSNTAGSYLNSTGSITTTNVGTGAAASGTLVAMAPPTITKSFTPNQIGVNGTSVATITITNPNAAPITGAAFSDTYTAGLLNTANASESTTCTGGTVTAADGGNSLSLSGATIPANGSCTVTVNVTSAAAGSYSDPSGTVTTGNAGTGSSASATLTVLQPPTVSASYTPATVLPGAGSVYKVTLSNPNTTAITGVSFTDTYTAGLVNAANAAESTTCTGGTVVAADNGNSLSLTGAIIPASGSCTVTVTTTSASAGVYANSTGPVSTINAGTATAASATLTVMAPPTAALLFTPSSIGIGGVSQLKVTLSNPNTVAITGAAFTDSYPANLVNTASASGTSSCGGTVTAANNGSSLALSGATIPAGGSCTVTINVTVTATGAFTDSTGPISSSNAGTGAAATASLNGPQPPTVALAFTPASIVLGSNSQLSVTLSNPNAVAVTGVAFTDSYPSGLVNAASASGSTTCGGTVTAVNGGSSLSLAGGSIPANGSCTVTVNLTPTAAGNYTDSTETVTTGNAGSAAAASGTLLVMAPPVATMSFSPASLLVNSTSQLTVTLSNPNTSTAITGVSFSDSYPANLVNTASAAAATSCSGGTVSATNGGTSLALSGASIPAGGTCSVTVNVSSATAGSYLNSTGPIGTANAGSAATASATLTTTRLAAPTVVKSFTPAQVPVNSNSLQTITLTNNSATTVTGVSLSDSYPSGLVNAAAAGGATSCPGGTVTAANGGSSLSLSGASIPASSSCTVTVNVTSASAGSYLNSTGAVASGNAETAAAASATLAVLSAPSVALSFAPASVLVNTGLLMTVTLSNPNSTAISGAAFTDNYPAGLVNLTPSSVSTTCSGATVAAADGDDLLTLSGATIPANGSCTVTVRVTSAAAGSYPNSTGTVTTGNAGSAAAAGATLTTTLLPAPTVQKSFTPNQVVVNGTATLSVTLSNPGSSALTGVAISDSFPTSPGQMVVATGGTLSNSCGGTAVIAANKYSFSLTGGSIPAGGSCTLAVGVSAPTIGTYTNTTSTVTSSNAQTSATASGVLTVAPMTSPSAVLAFTPNQIGVGGSSLLKVTLNNPNSVAITGAAFTDTYPTGLVNAASAGAATTCNGATVVAADNGSSLALSGASIPANGSCTVTVTVTAAAAGSYLSSTGTITTGNAGTGSAASATLNVLQPPSASVSFNPALILLNNVTQLTVSLGNPNSIAITGAAFSDSYPAGLVNTGSASGATTCISGSVAAANGGSSLALSGATIPGNGSCTVTVNVTSASAGSYLDTTGAITTGNAGTGSAASATLIVTPAPVLGVTKTVTPTAAAPGQLITYSEVISNPSSGYATGVVLTDVLSPYSYWSLNAYGVGVPFQFAEGSPASGLTLGTPVYSKDGGATWGYVPTSGAGGAPAGYDGLVTNWQIPMAGTMNPSGARFTINYKVMLR</sequence>
<dbReference type="InterPro" id="IPR001434">
    <property type="entry name" value="OmcB-like_DUF11"/>
</dbReference>